<dbReference type="CDD" id="cd14852">
    <property type="entry name" value="LD-carboxypeptidase"/>
    <property type="match status" value="1"/>
</dbReference>
<dbReference type="STRING" id="1987383.A5844_000290"/>
<dbReference type="PANTHER" id="PTHR34385">
    <property type="entry name" value="D-ALANYL-D-ALANINE CARBOXYPEPTIDASE"/>
    <property type="match status" value="1"/>
</dbReference>
<evidence type="ECO:0000256" key="1">
    <source>
        <dbReference type="SAM" id="MobiDB-lite"/>
    </source>
</evidence>
<evidence type="ECO:0000259" key="3">
    <source>
        <dbReference type="Pfam" id="PF02557"/>
    </source>
</evidence>
<dbReference type="InterPro" id="IPR003709">
    <property type="entry name" value="VanY-like_core_dom"/>
</dbReference>
<gene>
    <name evidence="4" type="ORF">A5844_000290</name>
</gene>
<dbReference type="SUPFAM" id="SSF55166">
    <property type="entry name" value="Hedgehog/DD-peptidase"/>
    <property type="match status" value="1"/>
</dbReference>
<dbReference type="AlphaFoldDB" id="A0A2C9XPE3"/>
<evidence type="ECO:0000256" key="2">
    <source>
        <dbReference type="SAM" id="Phobius"/>
    </source>
</evidence>
<proteinExistence type="predicted"/>
<comment type="caution">
    <text evidence="4">The sequence shown here is derived from an EMBL/GenBank/DDBJ whole genome shotgun (WGS) entry which is preliminary data.</text>
</comment>
<dbReference type="Pfam" id="PF02557">
    <property type="entry name" value="VanY"/>
    <property type="match status" value="1"/>
</dbReference>
<organism evidence="4 5">
    <name type="scientific">Candidatus Enterococcus wittei</name>
    <dbReference type="NCBI Taxonomy" id="1987383"/>
    <lineage>
        <taxon>Bacteria</taxon>
        <taxon>Bacillati</taxon>
        <taxon>Bacillota</taxon>
        <taxon>Bacilli</taxon>
        <taxon>Lactobacillales</taxon>
        <taxon>Enterococcaceae</taxon>
        <taxon>Enterococcus</taxon>
    </lineage>
</organism>
<protein>
    <recommendedName>
        <fullName evidence="3">D-alanyl-D-alanine carboxypeptidase-like core domain-containing protein</fullName>
    </recommendedName>
</protein>
<dbReference type="InterPro" id="IPR009045">
    <property type="entry name" value="Zn_M74/Hedgehog-like"/>
</dbReference>
<dbReference type="PANTHER" id="PTHR34385:SF1">
    <property type="entry name" value="PEPTIDOGLYCAN L-ALANYL-D-GLUTAMATE ENDOPEPTIDASE CWLK"/>
    <property type="match status" value="1"/>
</dbReference>
<dbReference type="Proteomes" id="UP000194933">
    <property type="component" value="Unassembled WGS sequence"/>
</dbReference>
<dbReference type="InterPro" id="IPR052179">
    <property type="entry name" value="DD-CPase-like"/>
</dbReference>
<dbReference type="Gene3D" id="3.30.1380.10">
    <property type="match status" value="1"/>
</dbReference>
<sequence length="283" mass="32100">MFMKQWNEKGNERIFKLNKLLGFSAVIIMLAAMGYLVVTENNSYAKDQTVSQTKQQKKTTMSEVKAESVNNSSEKTKSDLPDVQVDDWNLVLVGPTHKLTKEIDETNQLVSLDNGYLIDKRIKPEYEEFAQAAQAAGFPLVMVSAYRSVASQEEVFAQNVQQVMASQGVTQEEATNITKQTITEPGYSEHHTGLAIDVVDQNWYNNYPTTVLDASYGNEPGAKWIAENAANYGFIVRYLKGREDVTNITYEPWHLRYVGKENAMYMVKHGLTLEEYLDQLKEK</sequence>
<reference evidence="4 5" key="1">
    <citation type="submission" date="2017-05" db="EMBL/GenBank/DDBJ databases">
        <title>The Genome Sequence of Enterococcus sp. 10A9_DIV0425.</title>
        <authorList>
            <consortium name="The Broad Institute Genomics Platform"/>
            <consortium name="The Broad Institute Genomic Center for Infectious Diseases"/>
            <person name="Earl A."/>
            <person name="Manson A."/>
            <person name="Schwartman J."/>
            <person name="Gilmore M."/>
            <person name="Abouelleil A."/>
            <person name="Cao P."/>
            <person name="Chapman S."/>
            <person name="Cusick C."/>
            <person name="Shea T."/>
            <person name="Young S."/>
            <person name="Neafsey D."/>
            <person name="Nusbaum C."/>
            <person name="Birren B."/>
        </authorList>
    </citation>
    <scope>NUCLEOTIDE SEQUENCE [LARGE SCALE GENOMIC DNA]</scope>
    <source>
        <strain evidence="4 5">10A9_DIV0425</strain>
    </source>
</reference>
<keyword evidence="5" id="KW-1185">Reference proteome</keyword>
<feature type="region of interest" description="Disordered" evidence="1">
    <location>
        <begin position="55"/>
        <end position="80"/>
    </location>
</feature>
<dbReference type="GO" id="GO:0008233">
    <property type="term" value="F:peptidase activity"/>
    <property type="evidence" value="ECO:0007669"/>
    <property type="project" value="InterPro"/>
</dbReference>
<accession>A0A2C9XPE3</accession>
<feature type="transmembrane region" description="Helical" evidence="2">
    <location>
        <begin position="20"/>
        <end position="38"/>
    </location>
</feature>
<name>A0A2C9XPE3_9ENTE</name>
<keyword evidence="2" id="KW-1133">Transmembrane helix</keyword>
<dbReference type="GO" id="GO:0006508">
    <property type="term" value="P:proteolysis"/>
    <property type="evidence" value="ECO:0007669"/>
    <property type="project" value="InterPro"/>
</dbReference>
<evidence type="ECO:0000313" key="5">
    <source>
        <dbReference type="Proteomes" id="UP000194933"/>
    </source>
</evidence>
<keyword evidence="2" id="KW-0472">Membrane</keyword>
<dbReference type="InterPro" id="IPR058193">
    <property type="entry name" value="VanY/YodJ_core_dom"/>
</dbReference>
<dbReference type="EMBL" id="NGMO01000001">
    <property type="protein sequence ID" value="OTP12075.1"/>
    <property type="molecule type" value="Genomic_DNA"/>
</dbReference>
<keyword evidence="2" id="KW-0812">Transmembrane</keyword>
<feature type="domain" description="D-alanyl-D-alanine carboxypeptidase-like core" evidence="3">
    <location>
        <begin position="118"/>
        <end position="260"/>
    </location>
</feature>
<evidence type="ECO:0000313" key="4">
    <source>
        <dbReference type="EMBL" id="OTP12075.1"/>
    </source>
</evidence>